<feature type="compositionally biased region" description="Low complexity" evidence="1">
    <location>
        <begin position="171"/>
        <end position="183"/>
    </location>
</feature>
<proteinExistence type="predicted"/>
<dbReference type="PANTHER" id="PTHR36505">
    <property type="entry name" value="BLR1072 PROTEIN"/>
    <property type="match status" value="1"/>
</dbReference>
<gene>
    <name evidence="4" type="ORF">HND93_02660</name>
</gene>
<evidence type="ECO:0000313" key="5">
    <source>
        <dbReference type="Proteomes" id="UP000584642"/>
    </source>
</evidence>
<feature type="domain" description="PRC-barrel" evidence="3">
    <location>
        <begin position="62"/>
        <end position="122"/>
    </location>
</feature>
<feature type="region of interest" description="Disordered" evidence="1">
    <location>
        <begin position="20"/>
        <end position="51"/>
    </location>
</feature>
<dbReference type="Proteomes" id="UP000584642">
    <property type="component" value="Unassembled WGS sequence"/>
</dbReference>
<feature type="region of interest" description="Disordered" evidence="1">
    <location>
        <begin position="168"/>
        <end position="247"/>
    </location>
</feature>
<evidence type="ECO:0000256" key="1">
    <source>
        <dbReference type="SAM" id="MobiDB-lite"/>
    </source>
</evidence>
<organism evidence="4 5">
    <name type="scientific">Azospirillum oleiclasticum</name>
    <dbReference type="NCBI Taxonomy" id="2735135"/>
    <lineage>
        <taxon>Bacteria</taxon>
        <taxon>Pseudomonadati</taxon>
        <taxon>Pseudomonadota</taxon>
        <taxon>Alphaproteobacteria</taxon>
        <taxon>Rhodospirillales</taxon>
        <taxon>Azospirillaceae</taxon>
        <taxon>Azospirillum</taxon>
    </lineage>
</organism>
<evidence type="ECO:0000259" key="3">
    <source>
        <dbReference type="Pfam" id="PF05239"/>
    </source>
</evidence>
<feature type="chain" id="PRO_5045382640" evidence="2">
    <location>
        <begin position="22"/>
        <end position="381"/>
    </location>
</feature>
<evidence type="ECO:0000256" key="2">
    <source>
        <dbReference type="SAM" id="SignalP"/>
    </source>
</evidence>
<feature type="compositionally biased region" description="Polar residues" evidence="1">
    <location>
        <begin position="215"/>
        <end position="226"/>
    </location>
</feature>
<dbReference type="InterPro" id="IPR027275">
    <property type="entry name" value="PRC-brl_dom"/>
</dbReference>
<feature type="signal peptide" evidence="2">
    <location>
        <begin position="1"/>
        <end position="21"/>
    </location>
</feature>
<accession>A0ABX2T2R8</accession>
<feature type="compositionally biased region" description="Low complexity" evidence="1">
    <location>
        <begin position="227"/>
        <end position="241"/>
    </location>
</feature>
<sequence>MNRLLIATMVTAGLASPVAFGQSPSPSKPNQPAASAGQPAAQPAARTSAKAPSRIQLTSAAAIAGRNVLDRMGQEVGEIEYLMIDVQTGTVRYALIGSGGVFDIGEDLTPVPWSNLTVVPGDEYGAVTIDTDLDRLRQGQRFSREDIQRLTEPALVSQIVEYYATHDTNRSAGSSSSPPASASGSGGGQPKAQADQSQAGGNRTANNQTANNQGSQPQDQTVQGRNAQQAQSQQAQSQQGQGQQGQGHPAILVGREYITLLAPPALMSPDEIRGATVAGRNGDDIGDIDRVMVDTRRGRIPYVLVGRGGFLGMGEEWIPVPFQALSWSAGDEGFVLNANEEQLKRMQSLPKQDLPAQVRTSDLKKLYDNFGVTPYWQRNQG</sequence>
<dbReference type="SUPFAM" id="SSF50346">
    <property type="entry name" value="PRC-barrel domain"/>
    <property type="match status" value="2"/>
</dbReference>
<comment type="caution">
    <text evidence="4">The sequence shown here is derived from an EMBL/GenBank/DDBJ whole genome shotgun (WGS) entry which is preliminary data.</text>
</comment>
<dbReference type="Gene3D" id="2.30.30.240">
    <property type="entry name" value="PRC-barrel domain"/>
    <property type="match status" value="2"/>
</dbReference>
<feature type="domain" description="PRC-barrel" evidence="3">
    <location>
        <begin position="270"/>
        <end position="343"/>
    </location>
</feature>
<dbReference type="PANTHER" id="PTHR36505:SF1">
    <property type="entry name" value="BLR1072 PROTEIN"/>
    <property type="match status" value="1"/>
</dbReference>
<dbReference type="RefSeq" id="WP_180280327.1">
    <property type="nucleotide sequence ID" value="NZ_JABFDB010000001.1"/>
</dbReference>
<protein>
    <submittedName>
        <fullName evidence="4">PRC-barrel domain-containing protein</fullName>
    </submittedName>
</protein>
<name>A0ABX2T2R8_9PROT</name>
<keyword evidence="5" id="KW-1185">Reference proteome</keyword>
<feature type="compositionally biased region" description="Low complexity" evidence="1">
    <location>
        <begin position="199"/>
        <end position="214"/>
    </location>
</feature>
<reference evidence="4 5" key="1">
    <citation type="submission" date="2020-05" db="EMBL/GenBank/DDBJ databases">
        <title>Azospirillum oleiclasticum sp. nov, a nitrogen-fixing and heavy crude oil-emulsifying bacterium isolated from the crude oil of Yumen Oilfield.</title>
        <authorList>
            <person name="Wu D."/>
            <person name="Cai M."/>
            <person name="Zhang X."/>
        </authorList>
    </citation>
    <scope>NUCLEOTIDE SEQUENCE [LARGE SCALE GENOMIC DNA]</scope>
    <source>
        <strain evidence="4 5">ROY-1-1-2</strain>
    </source>
</reference>
<feature type="compositionally biased region" description="Low complexity" evidence="1">
    <location>
        <begin position="31"/>
        <end position="45"/>
    </location>
</feature>
<keyword evidence="2" id="KW-0732">Signal</keyword>
<evidence type="ECO:0000313" key="4">
    <source>
        <dbReference type="EMBL" id="NYZ18599.1"/>
    </source>
</evidence>
<dbReference type="EMBL" id="JABFDB010000001">
    <property type="protein sequence ID" value="NYZ18599.1"/>
    <property type="molecule type" value="Genomic_DNA"/>
</dbReference>
<dbReference type="Pfam" id="PF05239">
    <property type="entry name" value="PRC"/>
    <property type="match status" value="2"/>
</dbReference>
<dbReference type="InterPro" id="IPR011033">
    <property type="entry name" value="PRC_barrel-like_sf"/>
</dbReference>